<gene>
    <name evidence="2" type="ORF">P7K49_024057</name>
</gene>
<organism evidence="2 3">
    <name type="scientific">Saguinus oedipus</name>
    <name type="common">Cotton-top tamarin</name>
    <name type="synonym">Oedipomidas oedipus</name>
    <dbReference type="NCBI Taxonomy" id="9490"/>
    <lineage>
        <taxon>Eukaryota</taxon>
        <taxon>Metazoa</taxon>
        <taxon>Chordata</taxon>
        <taxon>Craniata</taxon>
        <taxon>Vertebrata</taxon>
        <taxon>Euteleostomi</taxon>
        <taxon>Mammalia</taxon>
        <taxon>Eutheria</taxon>
        <taxon>Euarchontoglires</taxon>
        <taxon>Primates</taxon>
        <taxon>Haplorrhini</taxon>
        <taxon>Platyrrhini</taxon>
        <taxon>Cebidae</taxon>
        <taxon>Callitrichinae</taxon>
        <taxon>Saguinus</taxon>
    </lineage>
</organism>
<keyword evidence="3" id="KW-1185">Reference proteome</keyword>
<evidence type="ECO:0000256" key="1">
    <source>
        <dbReference type="SAM" id="MobiDB-lite"/>
    </source>
</evidence>
<feature type="region of interest" description="Disordered" evidence="1">
    <location>
        <begin position="1"/>
        <end position="42"/>
    </location>
</feature>
<proteinExistence type="predicted"/>
<reference evidence="2 3" key="1">
    <citation type="submission" date="2023-05" db="EMBL/GenBank/DDBJ databases">
        <title>B98-5 Cell Line De Novo Hybrid Assembly: An Optical Mapping Approach.</title>
        <authorList>
            <person name="Kananen K."/>
            <person name="Auerbach J.A."/>
            <person name="Kautto E."/>
            <person name="Blachly J.S."/>
        </authorList>
    </citation>
    <scope>NUCLEOTIDE SEQUENCE [LARGE SCALE GENOMIC DNA]</scope>
    <source>
        <strain evidence="2">B95-8</strain>
        <tissue evidence="2">Cell line</tissue>
    </source>
</reference>
<dbReference type="Proteomes" id="UP001266305">
    <property type="component" value="Unassembled WGS sequence"/>
</dbReference>
<comment type="caution">
    <text evidence="2">The sequence shown here is derived from an EMBL/GenBank/DDBJ whole genome shotgun (WGS) entry which is preliminary data.</text>
</comment>
<sequence length="299" mass="34131">MIKKVRGQQSKLNGGWCDEDPVSLHEDQTDCSSLRDENNKENYPDAGALVEEHAQPSWELQQQHVEQTVLVDGVLRPSMGNFKSRKPKSIFKAESGKSHGESQAFAKMGDTQELNFCTSVPSVKHLLHYYREQRIQTLKGGCGALSRLTEWRYMGIGHYDWDPVTTQWYGLGTSTLKKLGRSFYVEEIPGRGRFSKLREHTVSEDMSDSGIQELPPNLSSVDCHMAEDLSKNGHRENLKYEKMKMCSAQPRRSMWYPVSQSVRGKKERQLMRVHKTMPSGAKKQCSFNQGIVKFDELVK</sequence>
<evidence type="ECO:0000313" key="3">
    <source>
        <dbReference type="Proteomes" id="UP001266305"/>
    </source>
</evidence>
<accession>A0ABQ9UNF2</accession>
<dbReference type="EMBL" id="JASSZA010000011">
    <property type="protein sequence ID" value="KAK2098606.1"/>
    <property type="molecule type" value="Genomic_DNA"/>
</dbReference>
<protein>
    <submittedName>
        <fullName evidence="2">Uncharacterized protein</fullName>
    </submittedName>
</protein>
<feature type="compositionally biased region" description="Basic and acidic residues" evidence="1">
    <location>
        <begin position="22"/>
        <end position="42"/>
    </location>
</feature>
<name>A0ABQ9UNF2_SAGOE</name>
<evidence type="ECO:0000313" key="2">
    <source>
        <dbReference type="EMBL" id="KAK2098606.1"/>
    </source>
</evidence>